<dbReference type="SUPFAM" id="SSF101936">
    <property type="entry name" value="DNA-binding pseudobarrel domain"/>
    <property type="match status" value="1"/>
</dbReference>
<reference evidence="7" key="2">
    <citation type="submission" date="2020-11" db="EMBL/GenBank/DDBJ databases">
        <authorList>
            <person name="Cecchin M."/>
            <person name="Marcolungo L."/>
            <person name="Rossato M."/>
            <person name="Girolomoni L."/>
            <person name="Cosentino E."/>
            <person name="Cuine S."/>
            <person name="Li-Beisson Y."/>
            <person name="Delledonne M."/>
            <person name="Ballottari M."/>
        </authorList>
    </citation>
    <scope>NUCLEOTIDE SEQUENCE</scope>
    <source>
        <strain evidence="7">211/11P</strain>
        <tissue evidence="7">Whole cell</tissue>
    </source>
</reference>
<dbReference type="AlphaFoldDB" id="A0A9D4TZ62"/>
<evidence type="ECO:0000256" key="5">
    <source>
        <dbReference type="SAM" id="MobiDB-lite"/>
    </source>
</evidence>
<dbReference type="InterPro" id="IPR015300">
    <property type="entry name" value="DNA-bd_pseudobarrel_sf"/>
</dbReference>
<feature type="compositionally biased region" description="Low complexity" evidence="5">
    <location>
        <begin position="147"/>
        <end position="164"/>
    </location>
</feature>
<feature type="region of interest" description="Disordered" evidence="5">
    <location>
        <begin position="602"/>
        <end position="626"/>
    </location>
</feature>
<feature type="domain" description="TF-B3" evidence="6">
    <location>
        <begin position="496"/>
        <end position="563"/>
    </location>
</feature>
<dbReference type="Proteomes" id="UP001055712">
    <property type="component" value="Unassembled WGS sequence"/>
</dbReference>
<gene>
    <name evidence="7" type="ORF">D9Q98_000897</name>
</gene>
<feature type="region of interest" description="Disordered" evidence="5">
    <location>
        <begin position="235"/>
        <end position="279"/>
    </location>
</feature>
<accession>A0A9D4TZ62</accession>
<dbReference type="GO" id="GO:0003677">
    <property type="term" value="F:DNA binding"/>
    <property type="evidence" value="ECO:0007669"/>
    <property type="project" value="UniProtKB-KW"/>
</dbReference>
<dbReference type="PROSITE" id="PS50863">
    <property type="entry name" value="B3"/>
    <property type="match status" value="1"/>
</dbReference>
<feature type="compositionally biased region" description="Low complexity" evidence="5">
    <location>
        <begin position="236"/>
        <end position="248"/>
    </location>
</feature>
<dbReference type="EMBL" id="SIDB01000001">
    <property type="protein sequence ID" value="KAI3438468.1"/>
    <property type="molecule type" value="Genomic_DNA"/>
</dbReference>
<sequence>MEGPPGTANGGSRTGELLQLLAGLQPPQQQKLTPPGTAPQQHPQQQAQSVEASADAALAPSGDVQRSQSQPAPPQDQRHQPPLLQQDVGAALRGLMENLRQSQGAAGAQQQQQQQQPAARQGTGGPGGEGFLVTLLQVLAAASHTGQQQPLQPQLPAASPQQLPRSTSGLALAPPMPMPLTQLRPWPANAAMAAAPTLPASPQSIPSTWMHQPPLLLNISAAPSAGLPGIATASNADHAAAPDRSAASVQGGGSPSWRPPAGPSRRRCDLSPPFLIPPEAKRRRSGADAIYGVQQQQQAADSSAPPPQLAQQMAAAAATLAAAMAAGQGTQLPLGLQLASSPAAVMPPAIPQLASGLDFQAVLAAATAASNVGRATSEGPHRAAGSPVAGLGGTTGSGRHSNVHGYGVPVSAPEGMRRSDLVALYTSPREQVERSITNQTYILRLHVTTQMAQLLFPPRADLEAAHQAAAALEPSPSAGNSRLGGGSTYTQLFKQKLTVVDDSDRAWPVQYEGFLSSGQRHYRLTSGWVGLMRAQNVAIGDTLVLERWTDDKWIIHIRIQRKAELEAAAAQQEHDAAATLAGAATRLPLPLPPLPASLPPLMYSSPPVAEQTAAPDPPSQLGSTAAAAGEALAAVEPNLQQLEPLLAQTTAPDQAAQHSAPLQAAPTAVPAVQLKSDPASGHHSEPVPAEHPASGPLPAEQAALAAAEAEAALAALARPAPPVAVVQGEAAAAPSRSSDDAHLQC</sequence>
<organism evidence="7 8">
    <name type="scientific">Chlorella vulgaris</name>
    <name type="common">Green alga</name>
    <dbReference type="NCBI Taxonomy" id="3077"/>
    <lineage>
        <taxon>Eukaryota</taxon>
        <taxon>Viridiplantae</taxon>
        <taxon>Chlorophyta</taxon>
        <taxon>core chlorophytes</taxon>
        <taxon>Trebouxiophyceae</taxon>
        <taxon>Chlorellales</taxon>
        <taxon>Chlorellaceae</taxon>
        <taxon>Chlorella clade</taxon>
        <taxon>Chlorella</taxon>
    </lineage>
</organism>
<evidence type="ECO:0000313" key="7">
    <source>
        <dbReference type="EMBL" id="KAI3438468.1"/>
    </source>
</evidence>
<evidence type="ECO:0000256" key="3">
    <source>
        <dbReference type="ARBA" id="ARBA00023163"/>
    </source>
</evidence>
<proteinExistence type="predicted"/>
<feature type="region of interest" description="Disordered" evidence="5">
    <location>
        <begin position="725"/>
        <end position="745"/>
    </location>
</feature>
<feature type="compositionally biased region" description="Low complexity" evidence="5">
    <location>
        <begin position="101"/>
        <end position="121"/>
    </location>
</feature>
<evidence type="ECO:0000256" key="2">
    <source>
        <dbReference type="ARBA" id="ARBA00023125"/>
    </source>
</evidence>
<feature type="region of interest" description="Disordered" evidence="5">
    <location>
        <begin position="375"/>
        <end position="402"/>
    </location>
</feature>
<keyword evidence="2" id="KW-0238">DNA-binding</keyword>
<feature type="region of interest" description="Disordered" evidence="5">
    <location>
        <begin position="145"/>
        <end position="178"/>
    </location>
</feature>
<dbReference type="OrthoDB" id="515281at2759"/>
<keyword evidence="1" id="KW-0805">Transcription regulation</keyword>
<reference evidence="7" key="1">
    <citation type="journal article" date="2019" name="Plant J.">
        <title>Chlorella vulgaris genome assembly and annotation reveals the molecular basis for metabolic acclimation to high light conditions.</title>
        <authorList>
            <person name="Cecchin M."/>
            <person name="Marcolungo L."/>
            <person name="Rossato M."/>
            <person name="Girolomoni L."/>
            <person name="Cosentino E."/>
            <person name="Cuine S."/>
            <person name="Li-Beisson Y."/>
            <person name="Delledonne M."/>
            <person name="Ballottari M."/>
        </authorList>
    </citation>
    <scope>NUCLEOTIDE SEQUENCE</scope>
    <source>
        <strain evidence="7">211/11P</strain>
    </source>
</reference>
<evidence type="ECO:0000259" key="6">
    <source>
        <dbReference type="PROSITE" id="PS50863"/>
    </source>
</evidence>
<evidence type="ECO:0000313" key="8">
    <source>
        <dbReference type="Proteomes" id="UP001055712"/>
    </source>
</evidence>
<comment type="caution">
    <text evidence="7">The sequence shown here is derived from an EMBL/GenBank/DDBJ whole genome shotgun (WGS) entry which is preliminary data.</text>
</comment>
<feature type="region of interest" description="Disordered" evidence="5">
    <location>
        <begin position="675"/>
        <end position="703"/>
    </location>
</feature>
<feature type="region of interest" description="Disordered" evidence="5">
    <location>
        <begin position="100"/>
        <end position="128"/>
    </location>
</feature>
<dbReference type="InterPro" id="IPR003340">
    <property type="entry name" value="B3_DNA-bd"/>
</dbReference>
<dbReference type="Gene3D" id="2.40.330.10">
    <property type="entry name" value="DNA-binding pseudobarrel domain"/>
    <property type="match status" value="1"/>
</dbReference>
<feature type="region of interest" description="Disordered" evidence="5">
    <location>
        <begin position="1"/>
        <end position="84"/>
    </location>
</feature>
<name>A0A9D4TZ62_CHLVU</name>
<keyword evidence="3" id="KW-0804">Transcription</keyword>
<evidence type="ECO:0000256" key="4">
    <source>
        <dbReference type="ARBA" id="ARBA00023242"/>
    </source>
</evidence>
<evidence type="ECO:0000256" key="1">
    <source>
        <dbReference type="ARBA" id="ARBA00023015"/>
    </source>
</evidence>
<feature type="compositionally biased region" description="Low complexity" evidence="5">
    <location>
        <begin position="17"/>
        <end position="48"/>
    </location>
</feature>
<protein>
    <recommendedName>
        <fullName evidence="6">TF-B3 domain-containing protein</fullName>
    </recommendedName>
</protein>
<keyword evidence="8" id="KW-1185">Reference proteome</keyword>
<feature type="compositionally biased region" description="Low complexity" evidence="5">
    <location>
        <begin position="725"/>
        <end position="736"/>
    </location>
</feature>
<keyword evidence="4" id="KW-0539">Nucleus</keyword>